<protein>
    <recommendedName>
        <fullName evidence="1">Methyltransferase type 11 domain-containing protein</fullName>
    </recommendedName>
</protein>
<dbReference type="GO" id="GO:0008757">
    <property type="term" value="F:S-adenosylmethionine-dependent methyltransferase activity"/>
    <property type="evidence" value="ECO:0007669"/>
    <property type="project" value="InterPro"/>
</dbReference>
<dbReference type="Gene3D" id="3.40.50.150">
    <property type="entry name" value="Vaccinia Virus protein VP39"/>
    <property type="match status" value="1"/>
</dbReference>
<accession>A0A1E5G145</accession>
<dbReference type="AlphaFoldDB" id="A0A1E5G145"/>
<dbReference type="InterPro" id="IPR029063">
    <property type="entry name" value="SAM-dependent_MTases_sf"/>
</dbReference>
<dbReference type="RefSeq" id="WP_069643637.1">
    <property type="nucleotide sequence ID" value="NZ_MIJE01000031.1"/>
</dbReference>
<feature type="domain" description="Methyltransferase type 11" evidence="1">
    <location>
        <begin position="45"/>
        <end position="138"/>
    </location>
</feature>
<dbReference type="InterPro" id="IPR052356">
    <property type="entry name" value="Thiol_S-MT"/>
</dbReference>
<dbReference type="PANTHER" id="PTHR45036:SF1">
    <property type="entry name" value="METHYLTRANSFERASE LIKE 7A"/>
    <property type="match status" value="1"/>
</dbReference>
<dbReference type="EMBL" id="MIJE01000031">
    <property type="protein sequence ID" value="OEF96628.1"/>
    <property type="molecule type" value="Genomic_DNA"/>
</dbReference>
<evidence type="ECO:0000259" key="1">
    <source>
        <dbReference type="Pfam" id="PF08241"/>
    </source>
</evidence>
<sequence>MESNQVKEKYNKKAKSFDTMMAPMELMGMKKWRKALVAKAQGLVLEAGVGTGANLPYYPAGIKVVAVDFSSKMLDIAEVKVASSKAEIELKLADIQELPFEDDTFDTVITACVFCSVPDALQGFKELRRVTKATGNLYLLEHVRSENAALGKMMDWLNPLTVKHSGVNINRRTEATMETAGLEIKQIDKLFGDIVKLIHATPGK</sequence>
<organism evidence="2 3">
    <name type="scientific">Desulfuribacillus alkaliarsenatis</name>
    <dbReference type="NCBI Taxonomy" id="766136"/>
    <lineage>
        <taxon>Bacteria</taxon>
        <taxon>Bacillati</taxon>
        <taxon>Bacillota</taxon>
        <taxon>Desulfuribacillia</taxon>
        <taxon>Desulfuribacillales</taxon>
        <taxon>Desulfuribacillaceae</taxon>
        <taxon>Desulfuribacillus</taxon>
    </lineage>
</organism>
<reference evidence="2 3" key="1">
    <citation type="submission" date="2016-09" db="EMBL/GenBank/DDBJ databases">
        <title>Draft genome sequence for the type strain of Desulfuribacillus alkaliarsenatis AHT28, an obligately anaerobic, sulfidogenic bacterium isolated from Russian soda lake sediments.</title>
        <authorList>
            <person name="Abin C.A."/>
            <person name="Hollibaugh J.T."/>
        </authorList>
    </citation>
    <scope>NUCLEOTIDE SEQUENCE [LARGE SCALE GENOMIC DNA]</scope>
    <source>
        <strain evidence="2 3">AHT28</strain>
    </source>
</reference>
<evidence type="ECO:0000313" key="2">
    <source>
        <dbReference type="EMBL" id="OEF96628.1"/>
    </source>
</evidence>
<keyword evidence="3" id="KW-1185">Reference proteome</keyword>
<name>A0A1E5G145_9FIRM</name>
<comment type="caution">
    <text evidence="2">The sequence shown here is derived from an EMBL/GenBank/DDBJ whole genome shotgun (WGS) entry which is preliminary data.</text>
</comment>
<dbReference type="PANTHER" id="PTHR45036">
    <property type="entry name" value="METHYLTRANSFERASE LIKE 7B"/>
    <property type="match status" value="1"/>
</dbReference>
<dbReference type="STRING" id="766136.BHF68_08275"/>
<dbReference type="Pfam" id="PF08241">
    <property type="entry name" value="Methyltransf_11"/>
    <property type="match status" value="1"/>
</dbReference>
<dbReference type="InterPro" id="IPR013216">
    <property type="entry name" value="Methyltransf_11"/>
</dbReference>
<dbReference type="SUPFAM" id="SSF53335">
    <property type="entry name" value="S-adenosyl-L-methionine-dependent methyltransferases"/>
    <property type="match status" value="1"/>
</dbReference>
<proteinExistence type="predicted"/>
<dbReference type="Proteomes" id="UP000094296">
    <property type="component" value="Unassembled WGS sequence"/>
</dbReference>
<evidence type="ECO:0000313" key="3">
    <source>
        <dbReference type="Proteomes" id="UP000094296"/>
    </source>
</evidence>
<gene>
    <name evidence="2" type="ORF">BHF68_08275</name>
</gene>
<dbReference type="CDD" id="cd02440">
    <property type="entry name" value="AdoMet_MTases"/>
    <property type="match status" value="1"/>
</dbReference>